<proteinExistence type="predicted"/>
<dbReference type="STRING" id="1163406.A0A0L0N574"/>
<reference evidence="2 3" key="1">
    <citation type="journal article" date="2015" name="BMC Genomics">
        <title>The genome of the truffle-parasite Tolypocladium ophioglossoides and the evolution of antifungal peptaibiotics.</title>
        <authorList>
            <person name="Quandt C.A."/>
            <person name="Bushley K.E."/>
            <person name="Spatafora J.W."/>
        </authorList>
    </citation>
    <scope>NUCLEOTIDE SEQUENCE [LARGE SCALE GENOMIC DNA]</scope>
    <source>
        <strain evidence="2 3">CBS 100239</strain>
    </source>
</reference>
<dbReference type="PANTHER" id="PTHR35605">
    <property type="entry name" value="ECP2 EFFECTOR PROTEIN DOMAIN-CONTAINING PROTEIN-RELATED"/>
    <property type="match status" value="1"/>
</dbReference>
<evidence type="ECO:0000313" key="3">
    <source>
        <dbReference type="Proteomes" id="UP000036947"/>
    </source>
</evidence>
<dbReference type="OrthoDB" id="3552888at2759"/>
<name>A0A0L0N574_TOLOC</name>
<feature type="signal peptide" evidence="1">
    <location>
        <begin position="1"/>
        <end position="23"/>
    </location>
</feature>
<evidence type="ECO:0000313" key="2">
    <source>
        <dbReference type="EMBL" id="KND89166.1"/>
    </source>
</evidence>
<accession>A0A0L0N574</accession>
<evidence type="ECO:0000256" key="1">
    <source>
        <dbReference type="SAM" id="SignalP"/>
    </source>
</evidence>
<protein>
    <submittedName>
        <fullName evidence="2">Uncharacterized protein</fullName>
    </submittedName>
</protein>
<comment type="caution">
    <text evidence="2">The sequence shown here is derived from an EMBL/GenBank/DDBJ whole genome shotgun (WGS) entry which is preliminary data.</text>
</comment>
<feature type="chain" id="PRO_5005544820" evidence="1">
    <location>
        <begin position="24"/>
        <end position="208"/>
    </location>
</feature>
<gene>
    <name evidence="2" type="ORF">TOPH_06105</name>
</gene>
<dbReference type="AlphaFoldDB" id="A0A0L0N574"/>
<dbReference type="Proteomes" id="UP000036947">
    <property type="component" value="Unassembled WGS sequence"/>
</dbReference>
<keyword evidence="3" id="KW-1185">Reference proteome</keyword>
<sequence>MKFATAILALSTAVVGLQAPIEGYGIVHLEWEVEVSPGGKTVVLNGTVENVHNELVKLNPNWDEDYAAVKKPLSKRNDDDFKLAGRADFTNAHFFCRGRWPECPSPIIAGGIAYLRRIQGQPRNGPGPGNCGRVSCSHQSAIYWCNDSPAAKPLNGFNDIADGAEYINKKCVREVWNGRWLKFNAMSSGQAYHKDNWNVIVTRDTDRC</sequence>
<dbReference type="EMBL" id="LFRF01000020">
    <property type="protein sequence ID" value="KND89166.1"/>
    <property type="molecule type" value="Genomic_DNA"/>
</dbReference>
<dbReference type="PANTHER" id="PTHR35605:SF1">
    <property type="entry name" value="ECP2 EFFECTOR PROTEIN DOMAIN-CONTAINING PROTEIN-RELATED"/>
    <property type="match status" value="1"/>
</dbReference>
<keyword evidence="1" id="KW-0732">Signal</keyword>
<organism evidence="2 3">
    <name type="scientific">Tolypocladium ophioglossoides (strain CBS 100239)</name>
    <name type="common">Snaketongue truffleclub</name>
    <name type="synonym">Elaphocordyceps ophioglossoides</name>
    <dbReference type="NCBI Taxonomy" id="1163406"/>
    <lineage>
        <taxon>Eukaryota</taxon>
        <taxon>Fungi</taxon>
        <taxon>Dikarya</taxon>
        <taxon>Ascomycota</taxon>
        <taxon>Pezizomycotina</taxon>
        <taxon>Sordariomycetes</taxon>
        <taxon>Hypocreomycetidae</taxon>
        <taxon>Hypocreales</taxon>
        <taxon>Ophiocordycipitaceae</taxon>
        <taxon>Tolypocladium</taxon>
    </lineage>
</organism>